<proteinExistence type="predicted"/>
<protein>
    <submittedName>
        <fullName evidence="1">Uncharacterized protein</fullName>
    </submittedName>
</protein>
<gene>
    <name evidence="1" type="ORF">KSMBR1_0518</name>
</gene>
<reference evidence="2" key="1">
    <citation type="submission" date="2017-10" db="EMBL/GenBank/DDBJ databases">
        <authorList>
            <person name="Frank J."/>
        </authorList>
    </citation>
    <scope>NUCLEOTIDE SEQUENCE [LARGE SCALE GENOMIC DNA]</scope>
</reference>
<evidence type="ECO:0000313" key="2">
    <source>
        <dbReference type="Proteomes" id="UP000221734"/>
    </source>
</evidence>
<sequence>MVVKHFLVAVLLRYVFNGEILPASSVRYQYKTWSSSCKLEPAMKANWQFITEKAGIKLSCLYQALES</sequence>
<evidence type="ECO:0000313" key="1">
    <source>
        <dbReference type="EMBL" id="SOH03032.1"/>
    </source>
</evidence>
<keyword evidence="2" id="KW-1185">Reference proteome</keyword>
<dbReference type="Proteomes" id="UP000221734">
    <property type="component" value="Chromosome Kuenenia_stuttgartiensis_MBR1"/>
</dbReference>
<name>A0A2C9CBE7_KUEST</name>
<dbReference type="AlphaFoldDB" id="A0A2C9CBE7"/>
<dbReference type="EMBL" id="LT934425">
    <property type="protein sequence ID" value="SOH03032.1"/>
    <property type="molecule type" value="Genomic_DNA"/>
</dbReference>
<organism evidence="1 2">
    <name type="scientific">Kuenenia stuttgartiensis</name>
    <dbReference type="NCBI Taxonomy" id="174633"/>
    <lineage>
        <taxon>Bacteria</taxon>
        <taxon>Pseudomonadati</taxon>
        <taxon>Planctomycetota</taxon>
        <taxon>Candidatus Brocadiia</taxon>
        <taxon>Candidatus Brocadiales</taxon>
        <taxon>Candidatus Brocadiaceae</taxon>
        <taxon>Candidatus Kuenenia</taxon>
    </lineage>
</organism>
<accession>A0A2C9CBE7</accession>
<dbReference type="KEGG" id="kst:KSMBR1_0518"/>